<dbReference type="Pfam" id="PF02518">
    <property type="entry name" value="HATPase_c"/>
    <property type="match status" value="1"/>
</dbReference>
<keyword evidence="8" id="KW-1185">Reference proteome</keyword>
<evidence type="ECO:0000259" key="6">
    <source>
        <dbReference type="PROSITE" id="PS50109"/>
    </source>
</evidence>
<dbReference type="InterPro" id="IPR036097">
    <property type="entry name" value="HisK_dim/P_sf"/>
</dbReference>
<evidence type="ECO:0000313" key="8">
    <source>
        <dbReference type="Proteomes" id="UP000269708"/>
    </source>
</evidence>
<feature type="transmembrane region" description="Helical" evidence="5">
    <location>
        <begin position="130"/>
        <end position="156"/>
    </location>
</feature>
<keyword evidence="5" id="KW-0472">Membrane</keyword>
<feature type="transmembrane region" description="Helical" evidence="5">
    <location>
        <begin position="41"/>
        <end position="59"/>
    </location>
</feature>
<dbReference type="InterPro" id="IPR003594">
    <property type="entry name" value="HATPase_dom"/>
</dbReference>
<evidence type="ECO:0000256" key="4">
    <source>
        <dbReference type="SAM" id="Coils"/>
    </source>
</evidence>
<reference evidence="7 8" key="1">
    <citation type="submission" date="2018-11" db="EMBL/GenBank/DDBJ databases">
        <title>Genomic Encyclopedia of Type Strains, Phase IV (KMG-IV): sequencing the most valuable type-strain genomes for metagenomic binning, comparative biology and taxonomic classification.</title>
        <authorList>
            <person name="Goeker M."/>
        </authorList>
    </citation>
    <scope>NUCLEOTIDE SEQUENCE [LARGE SCALE GENOMIC DNA]</scope>
    <source>
        <strain evidence="7 8">DSM 25623</strain>
    </source>
</reference>
<keyword evidence="5" id="KW-0812">Transmembrane</keyword>
<dbReference type="EC" id="2.7.13.3" evidence="2"/>
<accession>A0A3N4VIZ4</accession>
<dbReference type="InterPro" id="IPR004358">
    <property type="entry name" value="Sig_transdc_His_kin-like_C"/>
</dbReference>
<dbReference type="RefSeq" id="WP_123769193.1">
    <property type="nucleotide sequence ID" value="NZ_RKQN01000001.1"/>
</dbReference>
<gene>
    <name evidence="7" type="ORF">EDC50_0855</name>
</gene>
<dbReference type="SMART" id="SM00387">
    <property type="entry name" value="HATPase_c"/>
    <property type="match status" value="1"/>
</dbReference>
<feature type="transmembrane region" description="Helical" evidence="5">
    <location>
        <begin position="97"/>
        <end position="115"/>
    </location>
</feature>
<dbReference type="InterPro" id="IPR005467">
    <property type="entry name" value="His_kinase_dom"/>
</dbReference>
<feature type="domain" description="Histidine kinase" evidence="6">
    <location>
        <begin position="252"/>
        <end position="459"/>
    </location>
</feature>
<feature type="coiled-coil region" evidence="4">
    <location>
        <begin position="206"/>
        <end position="243"/>
    </location>
</feature>
<feature type="transmembrane region" description="Helical" evidence="5">
    <location>
        <begin position="177"/>
        <end position="195"/>
    </location>
</feature>
<dbReference type="EMBL" id="RKQN01000001">
    <property type="protein sequence ID" value="RPE81663.1"/>
    <property type="molecule type" value="Genomic_DNA"/>
</dbReference>
<keyword evidence="3" id="KW-0597">Phosphoprotein</keyword>
<dbReference type="SMART" id="SM00388">
    <property type="entry name" value="HisKA"/>
    <property type="match status" value="1"/>
</dbReference>
<evidence type="ECO:0000256" key="3">
    <source>
        <dbReference type="ARBA" id="ARBA00022553"/>
    </source>
</evidence>
<dbReference type="PRINTS" id="PR00344">
    <property type="entry name" value="BCTRLSENSOR"/>
</dbReference>
<dbReference type="PROSITE" id="PS50109">
    <property type="entry name" value="HIS_KIN"/>
    <property type="match status" value="1"/>
</dbReference>
<dbReference type="AlphaFoldDB" id="A0A3N4VIZ4"/>
<feature type="transmembrane region" description="Helical" evidence="5">
    <location>
        <begin position="71"/>
        <end position="90"/>
    </location>
</feature>
<dbReference type="Gene3D" id="3.30.565.10">
    <property type="entry name" value="Histidine kinase-like ATPase, C-terminal domain"/>
    <property type="match status" value="1"/>
</dbReference>
<keyword evidence="4" id="KW-0175">Coiled coil</keyword>
<dbReference type="Gene3D" id="1.10.287.130">
    <property type="match status" value="1"/>
</dbReference>
<dbReference type="GO" id="GO:0000155">
    <property type="term" value="F:phosphorelay sensor kinase activity"/>
    <property type="evidence" value="ECO:0007669"/>
    <property type="project" value="InterPro"/>
</dbReference>
<name>A0A3N4VIZ4_9GAMM</name>
<dbReference type="PANTHER" id="PTHR43065:SF42">
    <property type="entry name" value="TWO-COMPONENT SENSOR PPRA"/>
    <property type="match status" value="1"/>
</dbReference>
<proteinExistence type="predicted"/>
<dbReference type="InterPro" id="IPR036890">
    <property type="entry name" value="HATPase_C_sf"/>
</dbReference>
<dbReference type="InterPro" id="IPR003661">
    <property type="entry name" value="HisK_dim/P_dom"/>
</dbReference>
<evidence type="ECO:0000256" key="1">
    <source>
        <dbReference type="ARBA" id="ARBA00000085"/>
    </source>
</evidence>
<comment type="caution">
    <text evidence="7">The sequence shown here is derived from an EMBL/GenBank/DDBJ whole genome shotgun (WGS) entry which is preliminary data.</text>
</comment>
<evidence type="ECO:0000313" key="7">
    <source>
        <dbReference type="EMBL" id="RPE81663.1"/>
    </source>
</evidence>
<dbReference type="Proteomes" id="UP000269708">
    <property type="component" value="Unassembled WGS sequence"/>
</dbReference>
<keyword evidence="5" id="KW-1133">Transmembrane helix</keyword>
<sequence length="475" mass="51468">MSGPTAGGASGLAVWRTVAGWLTRVPIDDPVDRRNAPMLQIVLLLLGLAPPLLWGYRIALSTIPWRGWETYSLALSLSLSAVSLFSFFLIRRGRFRWALLQFLGAVAVVMMLSYAGNGFDANRYEQPVQMIWLIVAGLMLGPGALWLMYGWITLSFAAGIWRDIAVGAKAAEVPSDFIVDGVVSAVILLLIAVVVDRSARALRESLGEATRRGNELARANRRLQEEIAERERMQNQLIHAQKVEAVGRLASGVAHDFNHLLGLVLGYVERGKRADPDEEMRGILRGVESAARRATAIGQKLVSFSRQEIARPAVFDASEALREMRPMLRQLLRSSVELALDVPDRPLPVHLDRAHFELAVLNIAANADHAMPEGGRFAVSARSLDGTAEIELRDTGCGMSEPVLARVFEPFFTTKPSGQGTGLGLAVVRDVVVGAGGGIEVDSAPGRGSTFRIRLPLARAETAAAEGVRSEAEEA</sequence>
<evidence type="ECO:0000256" key="5">
    <source>
        <dbReference type="SAM" id="Phobius"/>
    </source>
</evidence>
<organism evidence="7 8">
    <name type="scientific">Vulcaniibacterium tengchongense</name>
    <dbReference type="NCBI Taxonomy" id="1273429"/>
    <lineage>
        <taxon>Bacteria</taxon>
        <taxon>Pseudomonadati</taxon>
        <taxon>Pseudomonadota</taxon>
        <taxon>Gammaproteobacteria</taxon>
        <taxon>Lysobacterales</taxon>
        <taxon>Lysobacteraceae</taxon>
        <taxon>Vulcaniibacterium</taxon>
    </lineage>
</organism>
<dbReference type="SUPFAM" id="SSF55874">
    <property type="entry name" value="ATPase domain of HSP90 chaperone/DNA topoisomerase II/histidine kinase"/>
    <property type="match status" value="1"/>
</dbReference>
<dbReference type="OrthoDB" id="9770473at2"/>
<evidence type="ECO:0000256" key="2">
    <source>
        <dbReference type="ARBA" id="ARBA00012438"/>
    </source>
</evidence>
<comment type="catalytic activity">
    <reaction evidence="1">
        <text>ATP + protein L-histidine = ADP + protein N-phospho-L-histidine.</text>
        <dbReference type="EC" id="2.7.13.3"/>
    </reaction>
</comment>
<protein>
    <recommendedName>
        <fullName evidence="2">histidine kinase</fullName>
        <ecNumber evidence="2">2.7.13.3</ecNumber>
    </recommendedName>
</protein>
<dbReference type="SUPFAM" id="SSF47384">
    <property type="entry name" value="Homodimeric domain of signal transducing histidine kinase"/>
    <property type="match status" value="1"/>
</dbReference>
<dbReference type="PANTHER" id="PTHR43065">
    <property type="entry name" value="SENSOR HISTIDINE KINASE"/>
    <property type="match status" value="1"/>
</dbReference>